<keyword evidence="10 13" id="KW-0472">Membrane</keyword>
<evidence type="ECO:0000313" key="16">
    <source>
        <dbReference type="Proteomes" id="UP001370348"/>
    </source>
</evidence>
<keyword evidence="3" id="KW-0444">Lipid biosynthesis</keyword>
<dbReference type="RefSeq" id="WP_394822672.1">
    <property type="nucleotide sequence ID" value="NZ_CP089984.1"/>
</dbReference>
<evidence type="ECO:0000313" key="15">
    <source>
        <dbReference type="EMBL" id="WXB13053.1"/>
    </source>
</evidence>
<evidence type="ECO:0000259" key="14">
    <source>
        <dbReference type="Pfam" id="PF00487"/>
    </source>
</evidence>
<evidence type="ECO:0000256" key="2">
    <source>
        <dbReference type="ARBA" id="ARBA00008749"/>
    </source>
</evidence>
<evidence type="ECO:0000256" key="5">
    <source>
        <dbReference type="ARBA" id="ARBA00022832"/>
    </source>
</evidence>
<evidence type="ECO:0000256" key="4">
    <source>
        <dbReference type="ARBA" id="ARBA00022692"/>
    </source>
</evidence>
<comment type="subcellular location">
    <subcellularLocation>
        <location evidence="1">Membrane</location>
        <topology evidence="1">Multi-pass membrane protein</topology>
    </subcellularLocation>
</comment>
<accession>A0ABZ2LQ77</accession>
<keyword evidence="7" id="KW-0560">Oxidoreductase</keyword>
<evidence type="ECO:0000256" key="10">
    <source>
        <dbReference type="ARBA" id="ARBA00023136"/>
    </source>
</evidence>
<feature type="region of interest" description="Disordered" evidence="12">
    <location>
        <begin position="1"/>
        <end position="24"/>
    </location>
</feature>
<keyword evidence="16" id="KW-1185">Reference proteome</keyword>
<evidence type="ECO:0000256" key="7">
    <source>
        <dbReference type="ARBA" id="ARBA00023002"/>
    </source>
</evidence>
<evidence type="ECO:0000256" key="12">
    <source>
        <dbReference type="SAM" id="MobiDB-lite"/>
    </source>
</evidence>
<keyword evidence="4 13" id="KW-0812">Transmembrane</keyword>
<evidence type="ECO:0000256" key="11">
    <source>
        <dbReference type="ARBA" id="ARBA00023160"/>
    </source>
</evidence>
<reference evidence="15 16" key="1">
    <citation type="submission" date="2021-12" db="EMBL/GenBank/DDBJ databases">
        <title>Discovery of the Pendulisporaceae a myxobacterial family with distinct sporulation behavior and unique specialized metabolism.</title>
        <authorList>
            <person name="Garcia R."/>
            <person name="Popoff A."/>
            <person name="Bader C.D."/>
            <person name="Loehr J."/>
            <person name="Walesch S."/>
            <person name="Walt C."/>
            <person name="Boldt J."/>
            <person name="Bunk B."/>
            <person name="Haeckl F.J.F.P.J."/>
            <person name="Gunesch A.P."/>
            <person name="Birkelbach J."/>
            <person name="Nuebel U."/>
            <person name="Pietschmann T."/>
            <person name="Bach T."/>
            <person name="Mueller R."/>
        </authorList>
    </citation>
    <scope>NUCLEOTIDE SEQUENCE [LARGE SCALE GENOMIC DNA]</scope>
    <source>
        <strain evidence="15 16">MSr11954</strain>
    </source>
</reference>
<gene>
    <name evidence="15" type="ORF">LZC94_35025</name>
</gene>
<evidence type="ECO:0000256" key="1">
    <source>
        <dbReference type="ARBA" id="ARBA00004141"/>
    </source>
</evidence>
<dbReference type="PANTHER" id="PTHR11351">
    <property type="entry name" value="ACYL-COA DESATURASE"/>
    <property type="match status" value="1"/>
</dbReference>
<keyword evidence="11" id="KW-0275">Fatty acid biosynthesis</keyword>
<keyword evidence="8" id="KW-0408">Iron</keyword>
<feature type="transmembrane region" description="Helical" evidence="13">
    <location>
        <begin position="40"/>
        <end position="69"/>
    </location>
</feature>
<dbReference type="EMBL" id="CP089984">
    <property type="protein sequence ID" value="WXB13053.1"/>
    <property type="molecule type" value="Genomic_DNA"/>
</dbReference>
<feature type="transmembrane region" description="Helical" evidence="13">
    <location>
        <begin position="90"/>
        <end position="114"/>
    </location>
</feature>
<dbReference type="InterPro" id="IPR015876">
    <property type="entry name" value="Acyl-CoA_DS"/>
</dbReference>
<evidence type="ECO:0000256" key="6">
    <source>
        <dbReference type="ARBA" id="ARBA00022989"/>
    </source>
</evidence>
<keyword evidence="9" id="KW-0443">Lipid metabolism</keyword>
<organism evidence="15 16">
    <name type="scientific">Pendulispora albinea</name>
    <dbReference type="NCBI Taxonomy" id="2741071"/>
    <lineage>
        <taxon>Bacteria</taxon>
        <taxon>Pseudomonadati</taxon>
        <taxon>Myxococcota</taxon>
        <taxon>Myxococcia</taxon>
        <taxon>Myxococcales</taxon>
        <taxon>Sorangiineae</taxon>
        <taxon>Pendulisporaceae</taxon>
        <taxon>Pendulispora</taxon>
    </lineage>
</organism>
<feature type="domain" description="Fatty acid desaturase" evidence="14">
    <location>
        <begin position="56"/>
        <end position="259"/>
    </location>
</feature>
<dbReference type="Proteomes" id="UP001370348">
    <property type="component" value="Chromosome"/>
</dbReference>
<dbReference type="InterPro" id="IPR005804">
    <property type="entry name" value="FA_desaturase_dom"/>
</dbReference>
<feature type="transmembrane region" description="Helical" evidence="13">
    <location>
        <begin position="175"/>
        <end position="199"/>
    </location>
</feature>
<dbReference type="CDD" id="cd03505">
    <property type="entry name" value="Delta9-FADS-like"/>
    <property type="match status" value="1"/>
</dbReference>
<dbReference type="PRINTS" id="PR00075">
    <property type="entry name" value="FACDDSATRASE"/>
</dbReference>
<name>A0ABZ2LQ77_9BACT</name>
<evidence type="ECO:0000256" key="13">
    <source>
        <dbReference type="SAM" id="Phobius"/>
    </source>
</evidence>
<keyword evidence="5" id="KW-0276">Fatty acid metabolism</keyword>
<proteinExistence type="inferred from homology"/>
<keyword evidence="6 13" id="KW-1133">Transmembrane helix</keyword>
<sequence>MSLQASELDLPTTGQPASVAESSDDPSLTRISWLTSAPFFFVHIAAVVGVAMLGWSWSGFALAVGLYYLRMFGITAGNHRYFAHRTYKTGRVFQFVLALIGTLSVQKGVLWWAAHHRLHHKFSDKPGDIHSRKLQGFFWSHVGWILAKKYDETEWDQIRDFRAYPELVWLNRFHLVPITAFAVGLFLVGGSWGLVWGFFVSTTLLWHGTFTINSLAHWIGRRRYATTDDSRNSLLLALITLGEGWHNNHHYYPKAVNQGFYWWEIDVSYYVLRILAALGIVWDLHTPPLKVRDRAPIANRAAKTVPSA</sequence>
<evidence type="ECO:0000256" key="8">
    <source>
        <dbReference type="ARBA" id="ARBA00023004"/>
    </source>
</evidence>
<evidence type="ECO:0000256" key="9">
    <source>
        <dbReference type="ARBA" id="ARBA00023098"/>
    </source>
</evidence>
<dbReference type="PANTHER" id="PTHR11351:SF31">
    <property type="entry name" value="DESATURASE 1, ISOFORM A-RELATED"/>
    <property type="match status" value="1"/>
</dbReference>
<comment type="similarity">
    <text evidence="2">Belongs to the fatty acid desaturase type 2 family.</text>
</comment>
<protein>
    <submittedName>
        <fullName evidence="15">Acyl-CoA desaturase</fullName>
    </submittedName>
</protein>
<evidence type="ECO:0000256" key="3">
    <source>
        <dbReference type="ARBA" id="ARBA00022516"/>
    </source>
</evidence>
<dbReference type="Pfam" id="PF00487">
    <property type="entry name" value="FA_desaturase"/>
    <property type="match status" value="1"/>
</dbReference>